<dbReference type="Gene3D" id="2.60.120.260">
    <property type="entry name" value="Galactose-binding domain-like"/>
    <property type="match status" value="1"/>
</dbReference>
<dbReference type="PROSITE" id="PS00775">
    <property type="entry name" value="GLYCOSYL_HYDROL_F3"/>
    <property type="match status" value="1"/>
</dbReference>
<evidence type="ECO:0000256" key="3">
    <source>
        <dbReference type="ARBA" id="ARBA00023277"/>
    </source>
</evidence>
<evidence type="ECO:0000313" key="8">
    <source>
        <dbReference type="Proteomes" id="UP001304769"/>
    </source>
</evidence>
<comment type="caution">
    <text evidence="7">The sequence shown here is derived from an EMBL/GenBank/DDBJ whole genome shotgun (WGS) entry which is preliminary data.</text>
</comment>
<accession>A0ABU5T830</accession>
<name>A0ABU5T830_9MICC</name>
<dbReference type="PANTHER" id="PTHR42715:SF10">
    <property type="entry name" value="BETA-GLUCOSIDASE"/>
    <property type="match status" value="1"/>
</dbReference>
<dbReference type="Pfam" id="PF00933">
    <property type="entry name" value="Glyco_hydro_3"/>
    <property type="match status" value="1"/>
</dbReference>
<gene>
    <name evidence="7" type="ORF">SPF06_13780</name>
</gene>
<dbReference type="Pfam" id="PF14310">
    <property type="entry name" value="Fn3-like"/>
    <property type="match status" value="1"/>
</dbReference>
<dbReference type="Gene3D" id="2.60.40.10">
    <property type="entry name" value="Immunoglobulins"/>
    <property type="match status" value="1"/>
</dbReference>
<dbReference type="GO" id="GO:0016787">
    <property type="term" value="F:hydrolase activity"/>
    <property type="evidence" value="ECO:0007669"/>
    <property type="project" value="UniProtKB-KW"/>
</dbReference>
<keyword evidence="4" id="KW-0326">Glycosidase</keyword>
<dbReference type="InterPro" id="IPR013783">
    <property type="entry name" value="Ig-like_fold"/>
</dbReference>
<proteinExistence type="inferred from homology"/>
<keyword evidence="2 4" id="KW-0378">Hydrolase</keyword>
<comment type="similarity">
    <text evidence="1 4">Belongs to the glycosyl hydrolase 3 family.</text>
</comment>
<dbReference type="Gene3D" id="3.40.50.1700">
    <property type="entry name" value="Glycoside hydrolase family 3 C-terminal domain"/>
    <property type="match status" value="1"/>
</dbReference>
<dbReference type="PANTHER" id="PTHR42715">
    <property type="entry name" value="BETA-GLUCOSIDASE"/>
    <property type="match status" value="1"/>
</dbReference>
<feature type="region of interest" description="Disordered" evidence="5">
    <location>
        <begin position="288"/>
        <end position="307"/>
    </location>
</feature>
<dbReference type="InterPro" id="IPR036881">
    <property type="entry name" value="Glyco_hydro_3_C_sf"/>
</dbReference>
<evidence type="ECO:0000256" key="2">
    <source>
        <dbReference type="ARBA" id="ARBA00022801"/>
    </source>
</evidence>
<evidence type="ECO:0000259" key="6">
    <source>
        <dbReference type="SMART" id="SM01217"/>
    </source>
</evidence>
<dbReference type="RefSeq" id="WP_323279682.1">
    <property type="nucleotide sequence ID" value="NZ_JAYGGQ010000010.1"/>
</dbReference>
<dbReference type="SMART" id="SM01217">
    <property type="entry name" value="Fn3_like"/>
    <property type="match status" value="1"/>
</dbReference>
<keyword evidence="8" id="KW-1185">Reference proteome</keyword>
<dbReference type="Proteomes" id="UP001304769">
    <property type="component" value="Unassembled WGS sequence"/>
</dbReference>
<organism evidence="7 8">
    <name type="scientific">Sinomonas terricola</name>
    <dbReference type="NCBI Taxonomy" id="3110330"/>
    <lineage>
        <taxon>Bacteria</taxon>
        <taxon>Bacillati</taxon>
        <taxon>Actinomycetota</taxon>
        <taxon>Actinomycetes</taxon>
        <taxon>Micrococcales</taxon>
        <taxon>Micrococcaceae</taxon>
        <taxon>Sinomonas</taxon>
    </lineage>
</organism>
<dbReference type="InterPro" id="IPR001764">
    <property type="entry name" value="Glyco_hydro_3_N"/>
</dbReference>
<evidence type="ECO:0000256" key="1">
    <source>
        <dbReference type="ARBA" id="ARBA00005336"/>
    </source>
</evidence>
<dbReference type="InterPro" id="IPR036962">
    <property type="entry name" value="Glyco_hydro_3_N_sf"/>
</dbReference>
<dbReference type="InterPro" id="IPR019800">
    <property type="entry name" value="Glyco_hydro_3_AS"/>
</dbReference>
<dbReference type="SUPFAM" id="SSF51445">
    <property type="entry name" value="(Trans)glycosidases"/>
    <property type="match status" value="1"/>
</dbReference>
<evidence type="ECO:0000256" key="4">
    <source>
        <dbReference type="RuleBase" id="RU361161"/>
    </source>
</evidence>
<dbReference type="InterPro" id="IPR050288">
    <property type="entry name" value="Cellulose_deg_GH3"/>
</dbReference>
<dbReference type="Gene3D" id="3.20.20.300">
    <property type="entry name" value="Glycoside hydrolase, family 3, N-terminal domain"/>
    <property type="match status" value="1"/>
</dbReference>
<feature type="domain" description="Fibronectin type III-like" evidence="6">
    <location>
        <begin position="763"/>
        <end position="829"/>
    </location>
</feature>
<reference evidence="7 8" key="1">
    <citation type="submission" date="2023-12" db="EMBL/GenBank/DDBJ databases">
        <title>Sinomonas terricola sp. nov, isolated from litchi orchard soil in Guangdong, PR China.</title>
        <authorList>
            <person name="Jiaxin W."/>
            <person name="Yang Z."/>
            <person name="Honghui Z."/>
        </authorList>
    </citation>
    <scope>NUCLEOTIDE SEQUENCE [LARGE SCALE GENOMIC DNA]</scope>
    <source>
        <strain evidence="7 8">JGH33</strain>
    </source>
</reference>
<dbReference type="EMBL" id="JAYGGQ010000010">
    <property type="protein sequence ID" value="MEA5455800.1"/>
    <property type="molecule type" value="Genomic_DNA"/>
</dbReference>
<dbReference type="InterPro" id="IPR002772">
    <property type="entry name" value="Glyco_hydro_3_C"/>
</dbReference>
<evidence type="ECO:0000256" key="5">
    <source>
        <dbReference type="SAM" id="MobiDB-lite"/>
    </source>
</evidence>
<evidence type="ECO:0000313" key="7">
    <source>
        <dbReference type="EMBL" id="MEA5455800.1"/>
    </source>
</evidence>
<sequence>MSLGNHTFAPLIARLTLEQKVHLLTGDTAFTLPGNDTIGLAPLAFSDGPTGVRGLKFMGGDAVALFPNATLISGSWDDSVAEEVGRMLSEEAHRQGIHVVLGPTINLHRSPLGGRLFEAYSEDPYLTGRTAAAYVRGMQGNGTGACLKHLVANESETLRNFMDSRVTETALREVYLLPFEMAVQDAGAWSMMAAYNDVNGVAATEQDHIQNQIVKGEWCWDGLIMSDWFATKRTVESANGGLDLVMPGPAGPWGERLVAAVRRGDVAEATVDDHLARLLLLAERTGGLDRDGSGPRPFAPGMPAPDSELRKEQLRRIAARGMVVVKNDGDLLPLAGGLDGAGAVALIGRHAVATQDMGGGSAQVNPPYQSTVAEGLTARFGERVTVVDGVHVRRRPVPASPAFVTDPVTGEPGMRVTYLNAAGTEIASRHEGGTAITVGWDDDFSESPAAVVFTATLANDAGRVRLGGMGAGNWKIAADGGTELAAELGFSGFDPGEAVLRPPAFSEAVTLPAGAAVTARLDLIPVDWRAVLDAHPVVNVSDESHLLSMAGFGAVAFVAEPAGRTDDQAIDDAVAAAREAGTAVVVVGLTEEDETEASDKATLALPGLQDELVRRVAAAAERTVVVVNAATPVLMPWLDDVDAVLIAGLPGQEGGHAIAAALTGEAEPAGRLVTSYPAADGAAPAWNVTPAEDLGLDYNDGTAIGYRGWHAGAAPAPLFWFGHGLGYGAWEYGTARLAAPAAEGTAPVLDVELTNTSQRPSRETVQVYFAPDDDAQPVRLAGYAGVDVAPGETAIVRVACDPRLFRRWDEAANGWAPLTGGELVVARGLGDVKARVSLR</sequence>
<dbReference type="PRINTS" id="PR00133">
    <property type="entry name" value="GLHYDRLASE3"/>
</dbReference>
<keyword evidence="3" id="KW-0119">Carbohydrate metabolism</keyword>
<dbReference type="InterPro" id="IPR017853">
    <property type="entry name" value="GH"/>
</dbReference>
<dbReference type="Pfam" id="PF01915">
    <property type="entry name" value="Glyco_hydro_3_C"/>
    <property type="match status" value="1"/>
</dbReference>
<dbReference type="InterPro" id="IPR026891">
    <property type="entry name" value="Fn3-like"/>
</dbReference>
<protein>
    <submittedName>
        <fullName evidence="7">Glycoside hydrolase family 3 C-terminal domain-containing protein</fullName>
    </submittedName>
</protein>
<dbReference type="SUPFAM" id="SSF52279">
    <property type="entry name" value="Beta-D-glucan exohydrolase, C-terminal domain"/>
    <property type="match status" value="1"/>
</dbReference>